<keyword evidence="2" id="KW-1185">Reference proteome</keyword>
<protein>
    <submittedName>
        <fullName evidence="1">Uncharacterized protein</fullName>
    </submittedName>
</protein>
<proteinExistence type="predicted"/>
<evidence type="ECO:0000313" key="1">
    <source>
        <dbReference type="EMBL" id="MEO2217162.1"/>
    </source>
</evidence>
<dbReference type="Proteomes" id="UP001455709">
    <property type="component" value="Unassembled WGS sequence"/>
</dbReference>
<evidence type="ECO:0000313" key="2">
    <source>
        <dbReference type="Proteomes" id="UP001455709"/>
    </source>
</evidence>
<accession>A0ABV0FF17</accession>
<dbReference type="EMBL" id="JBDOJC010000001">
    <property type="protein sequence ID" value="MEO2217162.1"/>
    <property type="molecule type" value="Genomic_DNA"/>
</dbReference>
<sequence length="90" mass="10117">MIDAILAQANRTGLDGYRRILIQPWPQHRAAQRDIPPIPAALPLGEPYLQQHADPCLQKKTRREGGSGSRHGHRPRSIEFEPIVAYESLS</sequence>
<reference evidence="1 2" key="1">
    <citation type="submission" date="2024-05" db="EMBL/GenBank/DDBJ databases">
        <authorList>
            <person name="De Oliveira J.P."/>
            <person name="Noriler S.A."/>
            <person name="De Oliveira A.G."/>
            <person name="Sipoli D.S."/>
        </authorList>
    </citation>
    <scope>NUCLEOTIDE SEQUENCE [LARGE SCALE GENOMIC DNA]</scope>
    <source>
        <strain evidence="1 2">LABIM189</strain>
    </source>
</reference>
<gene>
    <name evidence="1" type="ORF">ABGV49_08875</name>
</gene>
<comment type="caution">
    <text evidence="1">The sequence shown here is derived from an EMBL/GenBank/DDBJ whole genome shotgun (WGS) entry which is preliminary data.</text>
</comment>
<name>A0ABV0FF17_9NEIS</name>
<organism evidence="1 2">
    <name type="scientific">Chromobacterium vaccinii</name>
    <dbReference type="NCBI Taxonomy" id="1108595"/>
    <lineage>
        <taxon>Bacteria</taxon>
        <taxon>Pseudomonadati</taxon>
        <taxon>Pseudomonadota</taxon>
        <taxon>Betaproteobacteria</taxon>
        <taxon>Neisseriales</taxon>
        <taxon>Chromobacteriaceae</taxon>
        <taxon>Chromobacterium</taxon>
    </lineage>
</organism>
<dbReference type="RefSeq" id="WP_347370416.1">
    <property type="nucleotide sequence ID" value="NZ_JBDOJC010000001.1"/>
</dbReference>